<proteinExistence type="predicted"/>
<dbReference type="AlphaFoldDB" id="F1YFG2"/>
<dbReference type="STRING" id="644548.SCNU_02817"/>
<gene>
    <name evidence="3" type="ORF">SCNU_02817</name>
</gene>
<dbReference type="Proteomes" id="UP000035065">
    <property type="component" value="Unassembled WGS sequence"/>
</dbReference>
<comment type="caution">
    <text evidence="3">The sequence shown here is derived from an EMBL/GenBank/DDBJ whole genome shotgun (WGS) entry which is preliminary data.</text>
</comment>
<dbReference type="InterPro" id="IPR041698">
    <property type="entry name" value="Methyltransf_25"/>
</dbReference>
<dbReference type="PANTHER" id="PTHR43861">
    <property type="entry name" value="TRANS-ACONITATE 2-METHYLTRANSFERASE-RELATED"/>
    <property type="match status" value="1"/>
</dbReference>
<dbReference type="eggNOG" id="COG0500">
    <property type="taxonomic scope" value="Bacteria"/>
</dbReference>
<evidence type="ECO:0000256" key="1">
    <source>
        <dbReference type="ARBA" id="ARBA00022679"/>
    </source>
</evidence>
<dbReference type="EMBL" id="AEUD01000002">
    <property type="protein sequence ID" value="EGD56450.1"/>
    <property type="molecule type" value="Genomic_DNA"/>
</dbReference>
<keyword evidence="1" id="KW-0808">Transferase</keyword>
<feature type="domain" description="Methyltransferase" evidence="2">
    <location>
        <begin position="50"/>
        <end position="146"/>
    </location>
</feature>
<dbReference type="RefSeq" id="WP_009677834.1">
    <property type="nucleotide sequence ID" value="NZ_AEUD01000002.1"/>
</dbReference>
<dbReference type="SUPFAM" id="SSF53335">
    <property type="entry name" value="S-adenosyl-L-methionine-dependent methyltransferases"/>
    <property type="match status" value="1"/>
</dbReference>
<protein>
    <submittedName>
        <fullName evidence="3">LmbE family protein</fullName>
    </submittedName>
</protein>
<dbReference type="OrthoDB" id="7062303at2"/>
<accession>F1YFG2</accession>
<evidence type="ECO:0000259" key="2">
    <source>
        <dbReference type="Pfam" id="PF13649"/>
    </source>
</evidence>
<dbReference type="InterPro" id="IPR029063">
    <property type="entry name" value="SAM-dependent_MTases_sf"/>
</dbReference>
<dbReference type="GO" id="GO:0016740">
    <property type="term" value="F:transferase activity"/>
    <property type="evidence" value="ECO:0007669"/>
    <property type="project" value="UniProtKB-KW"/>
</dbReference>
<dbReference type="CDD" id="cd02440">
    <property type="entry name" value="AdoMet_MTases"/>
    <property type="match status" value="1"/>
</dbReference>
<name>F1YFG2_9ACTN</name>
<evidence type="ECO:0000313" key="4">
    <source>
        <dbReference type="Proteomes" id="UP000035065"/>
    </source>
</evidence>
<reference evidence="3 4" key="1">
    <citation type="journal article" date="2011" name="J. Bacteriol.">
        <title>Draft Genome Sequence of Gordonia neofelifaecis NRRL B-59395, a Cholesterol-Degrading Actinomycete.</title>
        <authorList>
            <person name="Ge F."/>
            <person name="Li W."/>
            <person name="Chen G."/>
            <person name="Liu Y."/>
            <person name="Zhang G."/>
            <person name="Yong B."/>
            <person name="Wang Q."/>
            <person name="Wang N."/>
            <person name="Huang Z."/>
            <person name="Li W."/>
            <person name="Wang J."/>
            <person name="Wu C."/>
            <person name="Xie Q."/>
            <person name="Liu G."/>
        </authorList>
    </citation>
    <scope>NUCLEOTIDE SEQUENCE [LARGE SCALE GENOMIC DNA]</scope>
    <source>
        <strain evidence="3 4">NRRL B-59395</strain>
    </source>
</reference>
<organism evidence="3 4">
    <name type="scientific">Gordonia neofelifaecis NRRL B-59395</name>
    <dbReference type="NCBI Taxonomy" id="644548"/>
    <lineage>
        <taxon>Bacteria</taxon>
        <taxon>Bacillati</taxon>
        <taxon>Actinomycetota</taxon>
        <taxon>Actinomycetes</taxon>
        <taxon>Mycobacteriales</taxon>
        <taxon>Gordoniaceae</taxon>
        <taxon>Gordonia</taxon>
    </lineage>
</organism>
<keyword evidence="4" id="KW-1185">Reference proteome</keyword>
<sequence length="199" mass="21619">MTPAPRWITDTEPGHSEWYIERFREMAANGQDLFGEARFIDAMVGRGSRILDAGCGPGRVGGYLHTVGHDVTGVDVDPKLIGAAEEDYPGPDWQVGDLADLDLRDADGSRTGFDAIVCAGNVLAFVAPNTEAVVLQRLSDHLRPDGFVAVGFHTAKLAVETFDAALAETDLSLDLRLSTWDVRPWHDDADFAVSILRRA</sequence>
<evidence type="ECO:0000313" key="3">
    <source>
        <dbReference type="EMBL" id="EGD56450.1"/>
    </source>
</evidence>
<dbReference type="Pfam" id="PF13649">
    <property type="entry name" value="Methyltransf_25"/>
    <property type="match status" value="1"/>
</dbReference>
<dbReference type="Gene3D" id="3.40.50.150">
    <property type="entry name" value="Vaccinia Virus protein VP39"/>
    <property type="match status" value="1"/>
</dbReference>